<name>A0A813VMC8_9BILA</name>
<reference evidence="3" key="1">
    <citation type="submission" date="2021-02" db="EMBL/GenBank/DDBJ databases">
        <authorList>
            <person name="Nowell W R."/>
        </authorList>
    </citation>
    <scope>NUCLEOTIDE SEQUENCE</scope>
</reference>
<evidence type="ECO:0000313" key="4">
    <source>
        <dbReference type="EMBL" id="CAF1126288.1"/>
    </source>
</evidence>
<dbReference type="OrthoDB" id="10032496at2759"/>
<gene>
    <name evidence="3" type="ORF">GPM918_LOCUS5915</name>
    <name evidence="4" type="ORF">OVA965_LOCUS20427</name>
    <name evidence="5" type="ORF">SRO942_LOCUS5915</name>
    <name evidence="6" type="ORF">TMI583_LOCUS20802</name>
</gene>
<evidence type="ECO:0000313" key="5">
    <source>
        <dbReference type="EMBL" id="CAF3635541.1"/>
    </source>
</evidence>
<evidence type="ECO:0000313" key="7">
    <source>
        <dbReference type="Proteomes" id="UP000663829"/>
    </source>
</evidence>
<feature type="compositionally biased region" description="Low complexity" evidence="1">
    <location>
        <begin position="920"/>
        <end position="930"/>
    </location>
</feature>
<dbReference type="EMBL" id="CAJOBC010000882">
    <property type="protein sequence ID" value="CAF3635541.1"/>
    <property type="molecule type" value="Genomic_DNA"/>
</dbReference>
<organism evidence="3 7">
    <name type="scientific">Didymodactylos carnosus</name>
    <dbReference type="NCBI Taxonomy" id="1234261"/>
    <lineage>
        <taxon>Eukaryota</taxon>
        <taxon>Metazoa</taxon>
        <taxon>Spiralia</taxon>
        <taxon>Gnathifera</taxon>
        <taxon>Rotifera</taxon>
        <taxon>Eurotatoria</taxon>
        <taxon>Bdelloidea</taxon>
        <taxon>Philodinida</taxon>
        <taxon>Philodinidae</taxon>
        <taxon>Didymodactylos</taxon>
    </lineage>
</organism>
<feature type="region of interest" description="Disordered" evidence="1">
    <location>
        <begin position="993"/>
        <end position="1038"/>
    </location>
</feature>
<evidence type="ECO:0000313" key="3">
    <source>
        <dbReference type="EMBL" id="CAF0847892.1"/>
    </source>
</evidence>
<dbReference type="Pfam" id="PF12736">
    <property type="entry name" value="CABIT"/>
    <property type="match status" value="1"/>
</dbReference>
<dbReference type="EMBL" id="CAJNOQ010000882">
    <property type="protein sequence ID" value="CAF0847892.1"/>
    <property type="molecule type" value="Genomic_DNA"/>
</dbReference>
<feature type="region of interest" description="Disordered" evidence="1">
    <location>
        <begin position="863"/>
        <end position="892"/>
    </location>
</feature>
<evidence type="ECO:0000313" key="6">
    <source>
        <dbReference type="EMBL" id="CAF3904687.1"/>
    </source>
</evidence>
<feature type="domain" description="CABIT" evidence="2">
    <location>
        <begin position="51"/>
        <end position="298"/>
    </location>
</feature>
<dbReference type="AlphaFoldDB" id="A0A813VMC8"/>
<protein>
    <recommendedName>
        <fullName evidence="2">CABIT domain-containing protein</fullName>
    </recommendedName>
</protein>
<feature type="compositionally biased region" description="Basic and acidic residues" evidence="1">
    <location>
        <begin position="999"/>
        <end position="1032"/>
    </location>
</feature>
<evidence type="ECO:0000256" key="1">
    <source>
        <dbReference type="SAM" id="MobiDB-lite"/>
    </source>
</evidence>
<sequence>MTLSVLPISLSITEKDTLDDVVDELKIIEWETGEYFFHNFIDYFPLSQVVKVEKQWDVDLNKEQYLYLHSLYDRHILVAKPIENNISNDIYLFSDWFLGECRVLTSSPKLKQRQWEFEDAFELYRFTLPRVIKISTDITVHLHQKTNSHQWEKVILRKDAELTVIQREKSQGIIKNTKDEVIVNENEDVFMLVDQNSNEFILSPSIPLHFTTKIKEDEFDQTYHNHNQLFTISEIMMRYELPLDIEVTSQIPTAIKNFQTHLRLEKFCVAKSVIAFTFAENQGVNIVELSPLTQFTLHCVKSLTRGLPRDGQYVEQDDQKINDSEYERVRSGLDILFEEYATSYCRMPVVGAPDEIMCVESAYEVSVELKENEPPLTKTYLTEEEALNFKEPEQELPVLKSHPKRFTVHASADPSNPYSNLIEYEEAMETDELVKTQETGGENQKEKDYTMKPTKKSIIFQSKLSSQEKEKLDDLTAQLKKLEWEKGEYFFHNFVDYYQLPQIVKVEQNWQTNLVKGQSLYLQALFDRYMLIATPLSSSSSSSSKSSSKPKNKYLIPDWFQGECKILSKNPVLKKRWWVFQGAFELYRFDLPRDIKVLADTPAHVRPHGKSSTTHEWDKIVLRKNARLSVVRREKYQSRVKNEKGEVIASEPKEAFVLLDNKRNEFIVPPGVPLRFATLIEENELHTEYRSHDGSFTFPEIMMRYEFPLDIEIVSHLPVDLPHFKSQLRLEKFCVAKSVIAYLFGGDTQAAQIMELSPLTQFTLHCAKCLTYGLPREDEPKEKEKEEKFDEKEYQTYESIRSQMNLLFDDAAEIFKSKIQLGTDEEIECIEAAYEISMNLKAEEDRPLKDSYSTTDEAIKAVKESNKDEIPFPKSHPKKFTVHASADPSNPYNEVIDYEEMDALTEPINKPPAKNESKTSSKTSASASKGSDTKASHKSDKASSSKREKPQQPTNQSGARAALVVQQLPPPMMLPPEAFERTLKAIPELLYTDFIPATKKPEKTTKTEQPAKTEKSETEKSEKKSQKSDKEHKKSSKK</sequence>
<dbReference type="Proteomes" id="UP000663829">
    <property type="component" value="Unassembled WGS sequence"/>
</dbReference>
<comment type="caution">
    <text evidence="3">The sequence shown here is derived from an EMBL/GenBank/DDBJ whole genome shotgun (WGS) entry which is preliminary data.</text>
</comment>
<dbReference type="Proteomes" id="UP000681722">
    <property type="component" value="Unassembled WGS sequence"/>
</dbReference>
<evidence type="ECO:0000259" key="2">
    <source>
        <dbReference type="Pfam" id="PF12736"/>
    </source>
</evidence>
<dbReference type="InterPro" id="IPR025946">
    <property type="entry name" value="CABIT_dom"/>
</dbReference>
<proteinExistence type="predicted"/>
<accession>A0A813VMC8</accession>
<dbReference type="Proteomes" id="UP000677228">
    <property type="component" value="Unassembled WGS sequence"/>
</dbReference>
<feature type="region of interest" description="Disordered" evidence="1">
    <location>
        <begin position="907"/>
        <end position="976"/>
    </location>
</feature>
<dbReference type="Proteomes" id="UP000682733">
    <property type="component" value="Unassembled WGS sequence"/>
</dbReference>
<keyword evidence="7" id="KW-1185">Reference proteome</keyword>
<dbReference type="EMBL" id="CAJOBA010019603">
    <property type="protein sequence ID" value="CAF3904687.1"/>
    <property type="molecule type" value="Genomic_DNA"/>
</dbReference>
<dbReference type="EMBL" id="CAJNOK010010847">
    <property type="protein sequence ID" value="CAF1126288.1"/>
    <property type="molecule type" value="Genomic_DNA"/>
</dbReference>
<feature type="compositionally biased region" description="Basic and acidic residues" evidence="1">
    <location>
        <begin position="931"/>
        <end position="950"/>
    </location>
</feature>